<protein>
    <recommendedName>
        <fullName evidence="4">Flagellum-specific ATP synthase</fullName>
        <ecNumber evidence="3">7.1.2.2</ecNumber>
    </recommendedName>
</protein>
<proteinExistence type="inferred from homology"/>
<keyword evidence="11" id="KW-0653">Protein transport</keyword>
<dbReference type="InterPro" id="IPR050053">
    <property type="entry name" value="ATPase_alpha/beta_chains"/>
</dbReference>
<evidence type="ECO:0000256" key="4">
    <source>
        <dbReference type="ARBA" id="ARBA00020580"/>
    </source>
</evidence>
<evidence type="ECO:0000259" key="17">
    <source>
        <dbReference type="SMART" id="SM00382"/>
    </source>
</evidence>
<evidence type="ECO:0000313" key="18">
    <source>
        <dbReference type="EMBL" id="QDT65648.1"/>
    </source>
</evidence>
<evidence type="ECO:0000256" key="11">
    <source>
        <dbReference type="ARBA" id="ARBA00022927"/>
    </source>
</evidence>
<keyword evidence="12" id="KW-1278">Translocase</keyword>
<dbReference type="AlphaFoldDB" id="A0A517TB96"/>
<comment type="subcellular location">
    <subcellularLocation>
        <location evidence="1">Cytoplasm</location>
    </subcellularLocation>
</comment>
<dbReference type="FunFam" id="3.40.50.12240:FF:000002">
    <property type="entry name" value="Flagellum-specific ATP synthase FliI"/>
    <property type="match status" value="1"/>
</dbReference>
<evidence type="ECO:0000256" key="15">
    <source>
        <dbReference type="ARBA" id="ARBA00023310"/>
    </source>
</evidence>
<dbReference type="CDD" id="cd01136">
    <property type="entry name" value="ATPase_flagellum-secretory_path_III"/>
    <property type="match status" value="1"/>
</dbReference>
<keyword evidence="6" id="KW-0963">Cytoplasm</keyword>
<evidence type="ECO:0000256" key="16">
    <source>
        <dbReference type="SAM" id="MobiDB-lite"/>
    </source>
</evidence>
<dbReference type="SUPFAM" id="SSF52540">
    <property type="entry name" value="P-loop containing nucleoside triphosphate hydrolases"/>
    <property type="match status" value="1"/>
</dbReference>
<dbReference type="GO" id="GO:0044781">
    <property type="term" value="P:bacterial-type flagellum organization"/>
    <property type="evidence" value="ECO:0007669"/>
    <property type="project" value="UniProtKB-KW"/>
</dbReference>
<evidence type="ECO:0000256" key="9">
    <source>
        <dbReference type="ARBA" id="ARBA00022795"/>
    </source>
</evidence>
<keyword evidence="8" id="KW-0375">Hydrogen ion transport</keyword>
<dbReference type="GO" id="GO:0005524">
    <property type="term" value="F:ATP binding"/>
    <property type="evidence" value="ECO:0007669"/>
    <property type="project" value="UniProtKB-KW"/>
</dbReference>
<dbReference type="SMART" id="SM00382">
    <property type="entry name" value="AAA"/>
    <property type="match status" value="1"/>
</dbReference>
<keyword evidence="13" id="KW-0406">Ion transport</keyword>
<evidence type="ECO:0000256" key="10">
    <source>
        <dbReference type="ARBA" id="ARBA00022840"/>
    </source>
</evidence>
<dbReference type="InterPro" id="IPR027417">
    <property type="entry name" value="P-loop_NTPase"/>
</dbReference>
<reference evidence="18 19" key="1">
    <citation type="submission" date="2019-02" db="EMBL/GenBank/DDBJ databases">
        <title>Deep-cultivation of Planctomycetes and their phenomic and genomic characterization uncovers novel biology.</title>
        <authorList>
            <person name="Wiegand S."/>
            <person name="Jogler M."/>
            <person name="Boedeker C."/>
            <person name="Pinto D."/>
            <person name="Vollmers J."/>
            <person name="Rivas-Marin E."/>
            <person name="Kohn T."/>
            <person name="Peeters S.H."/>
            <person name="Heuer A."/>
            <person name="Rast P."/>
            <person name="Oberbeckmann S."/>
            <person name="Bunk B."/>
            <person name="Jeske O."/>
            <person name="Meyerdierks A."/>
            <person name="Storesund J.E."/>
            <person name="Kallscheuer N."/>
            <person name="Luecker S."/>
            <person name="Lage O.M."/>
            <person name="Pohl T."/>
            <person name="Merkel B.J."/>
            <person name="Hornburger P."/>
            <person name="Mueller R.-W."/>
            <person name="Bruemmer F."/>
            <person name="Labrenz M."/>
            <person name="Spormann A.M."/>
            <person name="Op den Camp H."/>
            <person name="Overmann J."/>
            <person name="Amann R."/>
            <person name="Jetten M.S.M."/>
            <person name="Mascher T."/>
            <person name="Medema M.H."/>
            <person name="Devos D.P."/>
            <person name="Kaster A.-K."/>
            <person name="Ovreas L."/>
            <person name="Rohde M."/>
            <person name="Galperin M.Y."/>
            <person name="Jogler C."/>
        </authorList>
    </citation>
    <scope>NUCLEOTIDE SEQUENCE [LARGE SCALE GENOMIC DNA]</scope>
    <source>
        <strain evidence="18 19">V22</strain>
    </source>
</reference>
<evidence type="ECO:0000256" key="13">
    <source>
        <dbReference type="ARBA" id="ARBA00023065"/>
    </source>
</evidence>
<name>A0A517TB96_9PLAN</name>
<organism evidence="18 19">
    <name type="scientific">Calycomorphotria hydatis</name>
    <dbReference type="NCBI Taxonomy" id="2528027"/>
    <lineage>
        <taxon>Bacteria</taxon>
        <taxon>Pseudomonadati</taxon>
        <taxon>Planctomycetota</taxon>
        <taxon>Planctomycetia</taxon>
        <taxon>Planctomycetales</taxon>
        <taxon>Planctomycetaceae</taxon>
        <taxon>Calycomorphotria</taxon>
    </lineage>
</organism>
<evidence type="ECO:0000256" key="6">
    <source>
        <dbReference type="ARBA" id="ARBA00022490"/>
    </source>
</evidence>
<keyword evidence="15" id="KW-0066">ATP synthesis</keyword>
<dbReference type="EMBL" id="CP036316">
    <property type="protein sequence ID" value="QDT65648.1"/>
    <property type="molecule type" value="Genomic_DNA"/>
</dbReference>
<feature type="region of interest" description="Disordered" evidence="16">
    <location>
        <begin position="443"/>
        <end position="466"/>
    </location>
</feature>
<dbReference type="KEGG" id="chya:V22_29070"/>
<dbReference type="Gene3D" id="3.40.50.12240">
    <property type="match status" value="1"/>
</dbReference>
<dbReference type="Pfam" id="PF02874">
    <property type="entry name" value="ATP-synt_ab_N"/>
    <property type="match status" value="1"/>
</dbReference>
<comment type="similarity">
    <text evidence="2">Belongs to the ATPase alpha/beta chains family.</text>
</comment>
<keyword evidence="9" id="KW-1005">Bacterial flagellum biogenesis</keyword>
<evidence type="ECO:0000256" key="8">
    <source>
        <dbReference type="ARBA" id="ARBA00022781"/>
    </source>
</evidence>
<gene>
    <name evidence="18" type="primary">fliI</name>
    <name evidence="18" type="ORF">V22_29070</name>
</gene>
<dbReference type="Pfam" id="PF18269">
    <property type="entry name" value="T3SS_ATPase_C"/>
    <property type="match status" value="1"/>
</dbReference>
<keyword evidence="19" id="KW-1185">Reference proteome</keyword>
<feature type="compositionally biased region" description="Low complexity" evidence="16">
    <location>
        <begin position="445"/>
        <end position="458"/>
    </location>
</feature>
<dbReference type="GO" id="GO:0016887">
    <property type="term" value="F:ATP hydrolysis activity"/>
    <property type="evidence" value="ECO:0007669"/>
    <property type="project" value="InterPro"/>
</dbReference>
<keyword evidence="7" id="KW-0547">Nucleotide-binding</keyword>
<dbReference type="GO" id="GO:0030257">
    <property type="term" value="C:type III protein secretion system complex"/>
    <property type="evidence" value="ECO:0007669"/>
    <property type="project" value="InterPro"/>
</dbReference>
<dbReference type="PANTHER" id="PTHR15184:SF81">
    <property type="entry name" value="FLAGELLUM-SPECIFIC ATP SYNTHASE"/>
    <property type="match status" value="1"/>
</dbReference>
<dbReference type="GO" id="GO:0005737">
    <property type="term" value="C:cytoplasm"/>
    <property type="evidence" value="ECO:0007669"/>
    <property type="project" value="UniProtKB-SubCell"/>
</dbReference>
<keyword evidence="10" id="KW-0067">ATP-binding</keyword>
<keyword evidence="5" id="KW-0813">Transport</keyword>
<evidence type="ECO:0000256" key="2">
    <source>
        <dbReference type="ARBA" id="ARBA00008936"/>
    </source>
</evidence>
<evidence type="ECO:0000256" key="14">
    <source>
        <dbReference type="ARBA" id="ARBA00023225"/>
    </source>
</evidence>
<dbReference type="CDD" id="cd18117">
    <property type="entry name" value="ATP-synt_flagellum-secretory_path_III_N"/>
    <property type="match status" value="1"/>
</dbReference>
<sequence length="466" mass="50223">MMHDLLAQLDRVLPFGIEGRVARVTGLTAAVTGFPVPLGATCRIVVGRHRDIQAEVVGFQDGMTLVMAYEDLHGVRHGDTVRLTGSSPMVRVGPRMLGRVINARGEFIDRKPPSLLSVSVPLNAPPISPLERESIIEPLSTGIRAIDGFMTLGRGQRLGLFAGSGVGKSTLIGQITRSSEADVNVIVLVGERGREVKEFIERDLGPEGLARSVVVAATGDESALLRLRAAKYGTSIAEYFRDRGKQVLLIMDSLTRFAFAQREIGLSAGEPPATRGYPPSVFASLPRLLERSGRTTRGSITGLYTVLVEGDDTNEPISDTVRGVLDGHIMLTRRLAERAHWPAIDVPSSISRLMPSLVTPEHREAADHVRRVLAAHRDAEDLISIGAYQQGSNPLVDQAIRAQDLLNGYLCQGMGESQEIEKSQVDLTTLHQRLKLVGGVGAAVGGKQSPQQQSAASQNPTQREVA</sequence>
<dbReference type="NCBIfam" id="TIGR01026">
    <property type="entry name" value="fliI_yscN"/>
    <property type="match status" value="1"/>
</dbReference>
<dbReference type="GO" id="GO:0046933">
    <property type="term" value="F:proton-transporting ATP synthase activity, rotational mechanism"/>
    <property type="evidence" value="ECO:0007669"/>
    <property type="project" value="TreeGrafter"/>
</dbReference>
<dbReference type="PANTHER" id="PTHR15184">
    <property type="entry name" value="ATP SYNTHASE"/>
    <property type="match status" value="1"/>
</dbReference>
<dbReference type="InterPro" id="IPR003593">
    <property type="entry name" value="AAA+_ATPase"/>
</dbReference>
<dbReference type="EC" id="7.1.2.2" evidence="3"/>
<dbReference type="InterPro" id="IPR040627">
    <property type="entry name" value="T3SS_ATPase_C"/>
</dbReference>
<evidence type="ECO:0000256" key="1">
    <source>
        <dbReference type="ARBA" id="ARBA00004496"/>
    </source>
</evidence>
<dbReference type="RefSeq" id="WP_231734031.1">
    <property type="nucleotide sequence ID" value="NZ_CP036316.1"/>
</dbReference>
<dbReference type="InterPro" id="IPR004100">
    <property type="entry name" value="ATPase_F1/V1/A1_a/bsu_N"/>
</dbReference>
<keyword evidence="14" id="KW-1006">Bacterial flagellum protein export</keyword>
<dbReference type="InterPro" id="IPR000194">
    <property type="entry name" value="ATPase_F1/V1/A1_a/bsu_nucl-bd"/>
</dbReference>
<dbReference type="Proteomes" id="UP000319976">
    <property type="component" value="Chromosome"/>
</dbReference>
<evidence type="ECO:0000256" key="12">
    <source>
        <dbReference type="ARBA" id="ARBA00022967"/>
    </source>
</evidence>
<accession>A0A517TB96</accession>
<dbReference type="Pfam" id="PF00006">
    <property type="entry name" value="ATP-synt_ab"/>
    <property type="match status" value="1"/>
</dbReference>
<evidence type="ECO:0000256" key="5">
    <source>
        <dbReference type="ARBA" id="ARBA00022448"/>
    </source>
</evidence>
<evidence type="ECO:0000256" key="7">
    <source>
        <dbReference type="ARBA" id="ARBA00022741"/>
    </source>
</evidence>
<evidence type="ECO:0000313" key="19">
    <source>
        <dbReference type="Proteomes" id="UP000319976"/>
    </source>
</evidence>
<evidence type="ECO:0000256" key="3">
    <source>
        <dbReference type="ARBA" id="ARBA00012473"/>
    </source>
</evidence>
<dbReference type="InterPro" id="IPR005714">
    <property type="entry name" value="ATPase_T3SS_FliI/YscN"/>
</dbReference>
<feature type="domain" description="AAA+ ATPase" evidence="17">
    <location>
        <begin position="154"/>
        <end position="335"/>
    </location>
</feature>
<dbReference type="GO" id="GO:0030254">
    <property type="term" value="P:protein secretion by the type III secretion system"/>
    <property type="evidence" value="ECO:0007669"/>
    <property type="project" value="InterPro"/>
</dbReference>